<feature type="signal peptide" evidence="1">
    <location>
        <begin position="1"/>
        <end position="24"/>
    </location>
</feature>
<keyword evidence="1" id="KW-0732">Signal</keyword>
<dbReference type="EMBL" id="PDBW01000001">
    <property type="protein sequence ID" value="PFH03798.1"/>
    <property type="molecule type" value="Genomic_DNA"/>
</dbReference>
<proteinExistence type="predicted"/>
<gene>
    <name evidence="2" type="ORF">M972_112612</name>
</gene>
<protein>
    <submittedName>
        <fullName evidence="2">Uncharacterized protein</fullName>
    </submittedName>
</protein>
<accession>A0AB36TJ04</accession>
<sequence>MKKILCCIISLFVLASYLSTYTYAISYNSAKEAIDDANNFLLEKMGYENYYSLEVNGMNINDKLAQYGLDVFSNRPVFVYGDNVEASKKTTTAGRDMVKKVNGKDEYRALGYAVDGSVFPNPSFPYDNEGHAAKDKMWVKEPWNGSKVKYLYSENGNIVKRTLTDNAFQYIEKWIKFTSFKPHEVEACTGKKNYFVQNAVDVPEGLKENFEDFLYIIQPPTEHAWGLGIAFYYWNGFNNLNYRSFLIRPFDMNDDLDVSFHVIPDSSTEGNEVLVGVKVKSHFDTDLEGVKFRWSITTKNSDGQDVPLDADAYELEFGGSSTSQSGTINISAEDKEACLYAGFRMPNTDVYIEFAINEDGENPLENDLKNNIVSTVVKAEKPINSTLRKFDLPYYALSREISYPLADSDIVFNLNNINGDWLDGSARIDKLNVNVNAGFLHNYQVGSSRIEDNENTITVSLPSVKAKVERKDFGDNPGEKKWLVSNNTVDVIKRILDTSYYLSVSKKYRYRIKCNIHEDCEAEGCSGYKNEIGNVSSSRSGNAPIEINTYVYNGKKDLKKKEYENKISNNYDKDFKAKILWTNNPIKFDVIRYMFHLDAAGNPKTWEAVPGRYQREFVQQCSADIDWNVTSSIKQEYEQDREAARQGKRGQAFYNKVVFATDKNLISYDYPIKSGYYFNPAGKYTFEVTTVNYKTGQGKTKEHEELVNALINSFRYESNLIYINGSNQAVNIANGSYKTPGILTAKNNKGIGGKELISVKTTEYKNIANEIPYYSDKPYENENENKSHDFWKMSMEGYSLSGSLDSYTKYKYREYVAGNQKVYEITETTKVEIVVNGGNNKFYTHPKMPDGEYYIRVWLDNINLGKMSGVDYSSINDTLKGVILDNIKITVKGSIYDDIS</sequence>
<organism evidence="2 3">
    <name type="scientific">Acetivibrio thermocellus AD2</name>
    <dbReference type="NCBI Taxonomy" id="1138384"/>
    <lineage>
        <taxon>Bacteria</taxon>
        <taxon>Bacillati</taxon>
        <taxon>Bacillota</taxon>
        <taxon>Clostridia</taxon>
        <taxon>Eubacteriales</taxon>
        <taxon>Oscillospiraceae</taxon>
        <taxon>Acetivibrio</taxon>
    </lineage>
</organism>
<comment type="caution">
    <text evidence="2">The sequence shown here is derived from an EMBL/GenBank/DDBJ whole genome shotgun (WGS) entry which is preliminary data.</text>
</comment>
<name>A0AB36TJ04_ACETH</name>
<evidence type="ECO:0000256" key="1">
    <source>
        <dbReference type="SAM" id="SignalP"/>
    </source>
</evidence>
<evidence type="ECO:0000313" key="3">
    <source>
        <dbReference type="Proteomes" id="UP000223596"/>
    </source>
</evidence>
<dbReference type="RefSeq" id="WP_014522644.1">
    <property type="nucleotide sequence ID" value="NZ_CP013828.1"/>
</dbReference>
<dbReference type="AlphaFoldDB" id="A0AB36TJ04"/>
<evidence type="ECO:0000313" key="2">
    <source>
        <dbReference type="EMBL" id="PFH03798.1"/>
    </source>
</evidence>
<reference evidence="2 3" key="1">
    <citation type="submission" date="2017-09" db="EMBL/GenBank/DDBJ databases">
        <title>Evaluation of Pacific Biosciences Sequencing Technology to Finishing C. thermocellum Genome Sequences.</title>
        <authorList>
            <person name="Brown S."/>
        </authorList>
    </citation>
    <scope>NUCLEOTIDE SEQUENCE [LARGE SCALE GENOMIC DNA]</scope>
    <source>
        <strain evidence="2 3">AD2</strain>
    </source>
</reference>
<dbReference type="Proteomes" id="UP000223596">
    <property type="component" value="Unassembled WGS sequence"/>
</dbReference>
<feature type="chain" id="PRO_5044223228" evidence="1">
    <location>
        <begin position="25"/>
        <end position="900"/>
    </location>
</feature>